<gene>
    <name evidence="14" type="ORF">A1O1_07296</name>
</gene>
<name>W9XSY0_9EURO</name>
<feature type="region of interest" description="Disordered" evidence="13">
    <location>
        <begin position="1"/>
        <end position="26"/>
    </location>
</feature>
<keyword evidence="3" id="KW-0202">Cytokine</keyword>
<dbReference type="Gene3D" id="3.30.429.10">
    <property type="entry name" value="Macrophage Migration Inhibitory Factor"/>
    <property type="match status" value="1"/>
</dbReference>
<keyword evidence="5" id="KW-0413">Isomerase</keyword>
<dbReference type="GO" id="GO:0050178">
    <property type="term" value="F:phenylpyruvate tautomerase activity"/>
    <property type="evidence" value="ECO:0007669"/>
    <property type="project" value="UniProtKB-EC"/>
</dbReference>
<dbReference type="InterPro" id="IPR001398">
    <property type="entry name" value="Macrophage_inhib_fac"/>
</dbReference>
<reference evidence="14 15" key="1">
    <citation type="submission" date="2013-03" db="EMBL/GenBank/DDBJ databases">
        <title>The Genome Sequence of Capronia coronata CBS 617.96.</title>
        <authorList>
            <consortium name="The Broad Institute Genomics Platform"/>
            <person name="Cuomo C."/>
            <person name="de Hoog S."/>
            <person name="Gorbushina A."/>
            <person name="Walker B."/>
            <person name="Young S.K."/>
            <person name="Zeng Q."/>
            <person name="Gargeya S."/>
            <person name="Fitzgerald M."/>
            <person name="Haas B."/>
            <person name="Abouelleil A."/>
            <person name="Allen A.W."/>
            <person name="Alvarado L."/>
            <person name="Arachchi H.M."/>
            <person name="Berlin A.M."/>
            <person name="Chapman S.B."/>
            <person name="Gainer-Dewar J."/>
            <person name="Goldberg J."/>
            <person name="Griggs A."/>
            <person name="Gujja S."/>
            <person name="Hansen M."/>
            <person name="Howarth C."/>
            <person name="Imamovic A."/>
            <person name="Ireland A."/>
            <person name="Larimer J."/>
            <person name="McCowan C."/>
            <person name="Murphy C."/>
            <person name="Pearson M."/>
            <person name="Poon T.W."/>
            <person name="Priest M."/>
            <person name="Roberts A."/>
            <person name="Saif S."/>
            <person name="Shea T."/>
            <person name="Sisk P."/>
            <person name="Sykes S."/>
            <person name="Wortman J."/>
            <person name="Nusbaum C."/>
            <person name="Birren B."/>
        </authorList>
    </citation>
    <scope>NUCLEOTIDE SEQUENCE [LARGE SCALE GENOMIC DNA]</scope>
    <source>
        <strain evidence="14 15">CBS 617.96</strain>
    </source>
</reference>
<dbReference type="HOGENOM" id="CLU_038298_3_0_1"/>
<dbReference type="STRING" id="1182541.W9XSY0"/>
<comment type="caution">
    <text evidence="14">The sequence shown here is derived from an EMBL/GenBank/DDBJ whole genome shotgun (WGS) entry which is preliminary data.</text>
</comment>
<evidence type="ECO:0000256" key="12">
    <source>
        <dbReference type="ARBA" id="ARBA00042730"/>
    </source>
</evidence>
<feature type="compositionally biased region" description="Polar residues" evidence="13">
    <location>
        <begin position="1"/>
        <end position="12"/>
    </location>
</feature>
<evidence type="ECO:0000256" key="5">
    <source>
        <dbReference type="ARBA" id="ARBA00023235"/>
    </source>
</evidence>
<evidence type="ECO:0000256" key="8">
    <source>
        <dbReference type="ARBA" id="ARBA00038932"/>
    </source>
</evidence>
<dbReference type="eggNOG" id="ENOG502S2ZV">
    <property type="taxonomic scope" value="Eukaryota"/>
</dbReference>
<feature type="region of interest" description="Disordered" evidence="13">
    <location>
        <begin position="39"/>
        <end position="60"/>
    </location>
</feature>
<dbReference type="EC" id="5.3.3.12" evidence="8"/>
<evidence type="ECO:0000313" key="15">
    <source>
        <dbReference type="Proteomes" id="UP000019484"/>
    </source>
</evidence>
<dbReference type="Proteomes" id="UP000019484">
    <property type="component" value="Unassembled WGS sequence"/>
</dbReference>
<organism evidence="14 15">
    <name type="scientific">Capronia coronata CBS 617.96</name>
    <dbReference type="NCBI Taxonomy" id="1182541"/>
    <lineage>
        <taxon>Eukaryota</taxon>
        <taxon>Fungi</taxon>
        <taxon>Dikarya</taxon>
        <taxon>Ascomycota</taxon>
        <taxon>Pezizomycotina</taxon>
        <taxon>Eurotiomycetes</taxon>
        <taxon>Chaetothyriomycetidae</taxon>
        <taxon>Chaetothyriales</taxon>
        <taxon>Herpotrichiellaceae</taxon>
        <taxon>Capronia</taxon>
    </lineage>
</organism>
<feature type="compositionally biased region" description="Polar residues" evidence="13">
    <location>
        <begin position="50"/>
        <end position="60"/>
    </location>
</feature>
<dbReference type="InterPro" id="IPR014347">
    <property type="entry name" value="Tautomerase/MIF_sf"/>
</dbReference>
<dbReference type="GeneID" id="19162157"/>
<dbReference type="RefSeq" id="XP_007726358.1">
    <property type="nucleotide sequence ID" value="XM_007728168.1"/>
</dbReference>
<evidence type="ECO:0000256" key="9">
    <source>
        <dbReference type="ARBA" id="ARBA00039086"/>
    </source>
</evidence>
<evidence type="ECO:0000256" key="10">
    <source>
        <dbReference type="ARBA" id="ARBA00041631"/>
    </source>
</evidence>
<dbReference type="SUPFAM" id="SSF55331">
    <property type="entry name" value="Tautomerase/MIF"/>
    <property type="match status" value="1"/>
</dbReference>
<evidence type="ECO:0000256" key="2">
    <source>
        <dbReference type="ARBA" id="ARBA00005851"/>
    </source>
</evidence>
<evidence type="ECO:0000256" key="3">
    <source>
        <dbReference type="ARBA" id="ARBA00022514"/>
    </source>
</evidence>
<evidence type="ECO:0000256" key="4">
    <source>
        <dbReference type="ARBA" id="ARBA00022525"/>
    </source>
</evidence>
<dbReference type="PANTHER" id="PTHR11954">
    <property type="entry name" value="D-DOPACHROME DECARBOXYLASE"/>
    <property type="match status" value="1"/>
</dbReference>
<evidence type="ECO:0000313" key="14">
    <source>
        <dbReference type="EMBL" id="EXJ83672.1"/>
    </source>
</evidence>
<evidence type="ECO:0000256" key="1">
    <source>
        <dbReference type="ARBA" id="ARBA00004613"/>
    </source>
</evidence>
<keyword evidence="15" id="KW-1185">Reference proteome</keyword>
<comment type="similarity">
    <text evidence="2">Belongs to the MIF family.</text>
</comment>
<keyword evidence="4" id="KW-0964">Secreted</keyword>
<dbReference type="EC" id="5.3.2.1" evidence="9"/>
<evidence type="ECO:0000256" key="7">
    <source>
        <dbReference type="ARBA" id="ARBA00036823"/>
    </source>
</evidence>
<accession>W9XSY0</accession>
<evidence type="ECO:0000256" key="6">
    <source>
        <dbReference type="ARBA" id="ARBA00036735"/>
    </source>
</evidence>
<dbReference type="GO" id="GO:0004167">
    <property type="term" value="F:dopachrome isomerase activity"/>
    <property type="evidence" value="ECO:0007669"/>
    <property type="project" value="UniProtKB-EC"/>
</dbReference>
<comment type="catalytic activity">
    <reaction evidence="6">
        <text>3-phenylpyruvate = enol-phenylpyruvate</text>
        <dbReference type="Rhea" id="RHEA:17097"/>
        <dbReference type="ChEBI" id="CHEBI:16815"/>
        <dbReference type="ChEBI" id="CHEBI:18005"/>
        <dbReference type="EC" id="5.3.2.1"/>
    </reaction>
</comment>
<comment type="subcellular location">
    <subcellularLocation>
        <location evidence="1">Secreted</location>
    </subcellularLocation>
</comment>
<evidence type="ECO:0000256" key="13">
    <source>
        <dbReference type="SAM" id="MobiDB-lite"/>
    </source>
</evidence>
<dbReference type="OrthoDB" id="255819at2759"/>
<dbReference type="GO" id="GO:0005576">
    <property type="term" value="C:extracellular region"/>
    <property type="evidence" value="ECO:0007669"/>
    <property type="project" value="UniProtKB-SubCell"/>
</dbReference>
<proteinExistence type="inferred from homology"/>
<dbReference type="EMBL" id="AMWN01000006">
    <property type="protein sequence ID" value="EXJ83672.1"/>
    <property type="molecule type" value="Genomic_DNA"/>
</dbReference>
<evidence type="ECO:0000256" key="11">
    <source>
        <dbReference type="ARBA" id="ARBA00041912"/>
    </source>
</evidence>
<dbReference type="PANTHER" id="PTHR11954:SF6">
    <property type="entry name" value="MACROPHAGE MIGRATION INHIBITORY FACTOR"/>
    <property type="match status" value="1"/>
</dbReference>
<dbReference type="Pfam" id="PF01187">
    <property type="entry name" value="MIF"/>
    <property type="match status" value="1"/>
</dbReference>
<comment type="catalytic activity">
    <reaction evidence="7">
        <text>L-dopachrome = 5,6-dihydroxyindole-2-carboxylate</text>
        <dbReference type="Rhea" id="RHEA:13041"/>
        <dbReference type="ChEBI" id="CHEBI:16875"/>
        <dbReference type="ChEBI" id="CHEBI:57509"/>
        <dbReference type="EC" id="5.3.3.12"/>
    </reaction>
</comment>
<sequence length="325" mass="36255">MTSTPSSNSRINATPIENAFPTPPTGDYTEALFRIKGRMSPPPRRMISQERAQSTPPELTHSNQFGILTKTAEGHLSDVASLERSWQKLRLSKKKSQYYSEAFAYREPSNAAKDRVAKDWVILVEIKMNCCVESEKEFLIDLSFRLSEIYQRPASCIMAMASTDISMLLGGNSDPAYHLTITALPSEIAATKNKRSTHLIQDFMLDTLQIPPKRGVVRFEAVAEENLATNGMTALQEIEQLERQSTDGDGLLGVLSRQRSKRGKKSNVPALTERVKAGFPSFRGSTPSHQYFNTIGTVETKSTEASGPGRKRVKRRQSILALFRK</sequence>
<protein>
    <recommendedName>
        <fullName evidence="12">L-dopachrome isomerase</fullName>
        <ecNumber evidence="9">5.3.2.1</ecNumber>
        <ecNumber evidence="8">5.3.3.12</ecNumber>
    </recommendedName>
    <alternativeName>
        <fullName evidence="10">L-dopachrome tautomerase</fullName>
    </alternativeName>
    <alternativeName>
        <fullName evidence="11">Phenylpyruvate tautomerase</fullName>
    </alternativeName>
</protein>
<dbReference type="AlphaFoldDB" id="W9XSY0"/>